<name>A0A2Z4GZX9_HHV1</name>
<evidence type="ECO:0000313" key="1">
    <source>
        <dbReference type="EMBL" id="AWW08034.1"/>
    </source>
</evidence>
<keyword evidence="1" id="KW-0560">Oxidoreductase</keyword>
<sequence length="61" mass="6603">MTLYVTEKADGTLPASTLVRLLVHAYKRGLKTGMYYCKVRKATNSGVFGGDDNIVCTSCAL</sequence>
<organismHost>
    <name type="scientific">Homo sapiens</name>
    <name type="common">Human</name>
    <dbReference type="NCBI Taxonomy" id="9606"/>
</organismHost>
<proteinExistence type="predicted"/>
<dbReference type="GO" id="GO:0004748">
    <property type="term" value="F:ribonucleoside-diphosphate reductase activity, thioredoxin disulfide as acceptor"/>
    <property type="evidence" value="ECO:0007669"/>
    <property type="project" value="UniProtKB-EC"/>
</dbReference>
<dbReference type="SUPFAM" id="SSF51998">
    <property type="entry name" value="PFL-like glycyl radical enzymes"/>
    <property type="match status" value="1"/>
</dbReference>
<dbReference type="EMBL" id="MG999840">
    <property type="protein sequence ID" value="AWW08034.1"/>
    <property type="molecule type" value="Genomic_DNA"/>
</dbReference>
<dbReference type="EC" id="1.17.4.1" evidence="1"/>
<accession>A0A2Z4GZX9</accession>
<organism evidence="1">
    <name type="scientific">Human herpesvirus 1</name>
    <name type="common">HHV-1</name>
    <name type="synonym">Human herpes simplex virus 1</name>
    <dbReference type="NCBI Taxonomy" id="10298"/>
    <lineage>
        <taxon>Viruses</taxon>
        <taxon>Duplodnaviria</taxon>
        <taxon>Heunggongvirae</taxon>
        <taxon>Peploviricota</taxon>
        <taxon>Herviviricetes</taxon>
        <taxon>Herpesvirales</taxon>
        <taxon>Orthoherpesviridae</taxon>
        <taxon>Alphaherpesvirinae</taxon>
        <taxon>Simplexvirus</taxon>
        <taxon>Simplexvirus humanalpha1</taxon>
    </lineage>
</organism>
<protein>
    <submittedName>
        <fullName evidence="1">UL39</fullName>
        <ecNumber evidence="1">1.17.4.1</ecNumber>
    </submittedName>
</protein>
<reference evidence="1" key="1">
    <citation type="journal article" date="2018" name="MSphere">
        <title>Ultrasensitive Capture of Human Herpes Simplex Virus Genomes Directly from Clinical Samples Reveals Extraordinarily Limited Evolution in Cell Culture.</title>
        <authorList>
            <person name="Greninger A.L."/>
            <person name="Roychoudhury P."/>
            <person name="Xie H."/>
            <person name="Casto A."/>
            <person name="Cent A."/>
            <person name="Pepper G."/>
            <person name="Koelle D.M."/>
            <person name="Huang M.L."/>
            <person name="Wald A."/>
            <person name="Johnston C."/>
            <person name="Jerome K.R."/>
        </authorList>
    </citation>
    <scope>NUCLEOTIDE SEQUENCE</scope>
    <source>
        <strain evidence="1">2006-57630</strain>
    </source>
</reference>